<dbReference type="Proteomes" id="UP000469215">
    <property type="component" value="Unassembled WGS sequence"/>
</dbReference>
<protein>
    <submittedName>
        <fullName evidence="2">Uncharacterized protein</fullName>
    </submittedName>
</protein>
<dbReference type="InterPro" id="IPR045773">
    <property type="entry name" value="DUF6226"/>
</dbReference>
<gene>
    <name evidence="2" type="ORF">GSY69_12345</name>
</gene>
<evidence type="ECO:0000313" key="3">
    <source>
        <dbReference type="Proteomes" id="UP000469215"/>
    </source>
</evidence>
<proteinExistence type="predicted"/>
<feature type="region of interest" description="Disordered" evidence="1">
    <location>
        <begin position="120"/>
        <end position="143"/>
    </location>
</feature>
<dbReference type="EMBL" id="WWEQ01000071">
    <property type="protein sequence ID" value="MYM20727.1"/>
    <property type="molecule type" value="Genomic_DNA"/>
</dbReference>
<evidence type="ECO:0000256" key="1">
    <source>
        <dbReference type="SAM" id="MobiDB-lite"/>
    </source>
</evidence>
<sequence>MPLTLAIATGPVPGVTVLAGATVARPFPSCACDACDETGESAAEDLEDTVFALVESGLTESVEEERPRGLRRLRAVARREPEYTVFSRWGTDMGEESSSGLWPFGAESARAAQARLAEVGGRWAPWEPRTESGGAESGGAQRG</sequence>
<comment type="caution">
    <text evidence="2">The sequence shown here is derived from an EMBL/GenBank/DDBJ whole genome shotgun (WGS) entry which is preliminary data.</text>
</comment>
<dbReference type="AlphaFoldDB" id="A0A6N9H9J7"/>
<keyword evidence="3" id="KW-1185">Reference proteome</keyword>
<dbReference type="Pfam" id="PF19736">
    <property type="entry name" value="DUF6226"/>
    <property type="match status" value="1"/>
</dbReference>
<evidence type="ECO:0000313" key="2">
    <source>
        <dbReference type="EMBL" id="MYM20727.1"/>
    </source>
</evidence>
<organism evidence="2 3">
    <name type="scientific">Brevibacterium rongguiense</name>
    <dbReference type="NCBI Taxonomy" id="2695267"/>
    <lineage>
        <taxon>Bacteria</taxon>
        <taxon>Bacillati</taxon>
        <taxon>Actinomycetota</taxon>
        <taxon>Actinomycetes</taxon>
        <taxon>Micrococcales</taxon>
        <taxon>Brevibacteriaceae</taxon>
        <taxon>Brevibacterium</taxon>
    </lineage>
</organism>
<name>A0A6N9H9J7_9MICO</name>
<accession>A0A6N9H9J7</accession>
<reference evidence="2 3" key="1">
    <citation type="submission" date="2020-01" db="EMBL/GenBank/DDBJ databases">
        <authorList>
            <person name="Deng T."/>
        </authorList>
    </citation>
    <scope>NUCLEOTIDE SEQUENCE [LARGE SCALE GENOMIC DNA]</scope>
    <source>
        <strain evidence="2 3">5221</strain>
    </source>
</reference>